<evidence type="ECO:0000313" key="1">
    <source>
        <dbReference type="EMBL" id="KAF8748808.1"/>
    </source>
</evidence>
<gene>
    <name evidence="1" type="ORF">RHS01_10536</name>
</gene>
<name>A0A8H7LZT9_9AGAM</name>
<reference evidence="1" key="1">
    <citation type="submission" date="2020-09" db="EMBL/GenBank/DDBJ databases">
        <title>Comparative genome analyses of four rice-infecting Rhizoctonia solani isolates reveal extensive enrichment of homogalacturonan modification genes.</title>
        <authorList>
            <person name="Lee D.-Y."/>
            <person name="Jeon J."/>
            <person name="Kim K.-T."/>
            <person name="Cheong K."/>
            <person name="Song H."/>
            <person name="Choi G."/>
            <person name="Ko J."/>
            <person name="Opiyo S.O."/>
            <person name="Zuo S."/>
            <person name="Madhav S."/>
            <person name="Lee Y.-H."/>
            <person name="Wang G.-L."/>
        </authorList>
    </citation>
    <scope>NUCLEOTIDE SEQUENCE</scope>
    <source>
        <strain evidence="1">AG1-IA B2</strain>
    </source>
</reference>
<dbReference type="EMBL" id="JACYCF010000033">
    <property type="protein sequence ID" value="KAF8748808.1"/>
    <property type="molecule type" value="Genomic_DNA"/>
</dbReference>
<protein>
    <submittedName>
        <fullName evidence="1">Uncharacterized protein</fullName>
    </submittedName>
</protein>
<comment type="caution">
    <text evidence="1">The sequence shown here is derived from an EMBL/GenBank/DDBJ whole genome shotgun (WGS) entry which is preliminary data.</text>
</comment>
<organism evidence="1 2">
    <name type="scientific">Rhizoctonia solani</name>
    <dbReference type="NCBI Taxonomy" id="456999"/>
    <lineage>
        <taxon>Eukaryota</taxon>
        <taxon>Fungi</taxon>
        <taxon>Dikarya</taxon>
        <taxon>Basidiomycota</taxon>
        <taxon>Agaricomycotina</taxon>
        <taxon>Agaricomycetes</taxon>
        <taxon>Cantharellales</taxon>
        <taxon>Ceratobasidiaceae</taxon>
        <taxon>Rhizoctonia</taxon>
    </lineage>
</organism>
<dbReference type="AlphaFoldDB" id="A0A8H7LZT9"/>
<evidence type="ECO:0000313" key="2">
    <source>
        <dbReference type="Proteomes" id="UP000614334"/>
    </source>
</evidence>
<sequence>MGGLGFAGKVDTTAPYDDNLVPEELRRLCVKYGIDSDTCVWRKKLTGCRAEGESARNEMWDPTVFVPVAQAVIGALHEDILRGLNEFYLGHRTAGYGLRTRWLELATGPRCARRRLPAL</sequence>
<proteinExistence type="predicted"/>
<accession>A0A8H7LZT9</accession>
<dbReference type="Proteomes" id="UP000614334">
    <property type="component" value="Unassembled WGS sequence"/>
</dbReference>